<sequence>MHASATEQSANQHTLLSIASLICLSLMIAVPFLVTYHVPPIASFYKEWLTAVFGVFATLFLVGRNRPTFQIPVMTFVPLLLIVVLGLQIVVLKPDYWQNQFIAMLYMGFAALMIVLGANLRHVLTVQKVVPTLAWAFTVGATLIMVLLIISKFIPQTHMLAPWILDGRAGNIGQVNHFSNYIALAMASVLYLYFTHRLKQTLLLILIALFLIGLAQAGQRMAILYVLLISVGGWLLLKPIAKSHPLPIRPAQLLWLIPAFIVAQVLVPYLTFLDPATVPAKRMMNTLGGESTRLILLEQGWRAFQSSPWLGIGWAEFPWFNYNLTEQYPSLKGMWGHVHNIIAQLFAETGLIGGLIFLAGVVYWFAGQFTSKLTVEKWWLLALLGIIGAHSLLEFPLWYSHFLAFASLLIGLSSENALSTRFRLAPVCFIMVFVFGCWTLGSIVHDYKQLEQSITKLRQEGLSPEQVESNLVQFNDLRRQTLFTHYADNFFVRVLPNSQPFYADKLSLSQLVVENWPGRLETYMHAYLLAVNDQPVEAQQMMRKAIKQYPEYREKFHRFVLQRVARGEDRLLPVLIIVQDPYQPDTPNKSDQ</sequence>
<evidence type="ECO:0000313" key="9">
    <source>
        <dbReference type="Proteomes" id="UP000009145"/>
    </source>
</evidence>
<name>I1YEV7_METFJ</name>
<feature type="transmembrane region" description="Helical" evidence="5">
    <location>
        <begin position="174"/>
        <end position="194"/>
    </location>
</feature>
<organism evidence="8 9">
    <name type="scientific">Methylophaga frappieri (strain ATCC BAA-2434 / DSM 25690 / JAM7)</name>
    <dbReference type="NCBI Taxonomy" id="754477"/>
    <lineage>
        <taxon>Bacteria</taxon>
        <taxon>Pseudomonadati</taxon>
        <taxon>Pseudomonadota</taxon>
        <taxon>Gammaproteobacteria</taxon>
        <taxon>Thiotrichales</taxon>
        <taxon>Piscirickettsiaceae</taxon>
        <taxon>Methylophaga</taxon>
    </lineage>
</organism>
<dbReference type="GO" id="GO:0016874">
    <property type="term" value="F:ligase activity"/>
    <property type="evidence" value="ECO:0007669"/>
    <property type="project" value="UniProtKB-KW"/>
</dbReference>
<protein>
    <submittedName>
        <fullName evidence="8">Lipid A core-O-antigen ligase</fullName>
    </submittedName>
</protein>
<feature type="domain" description="O-antigen ligase-related" evidence="6">
    <location>
        <begin position="206"/>
        <end position="358"/>
    </location>
</feature>
<dbReference type="Pfam" id="PF11846">
    <property type="entry name" value="Wzy_C_2"/>
    <property type="match status" value="1"/>
</dbReference>
<feature type="transmembrane region" description="Helical" evidence="5">
    <location>
        <begin position="44"/>
        <end position="62"/>
    </location>
</feature>
<proteinExistence type="predicted"/>
<feature type="transmembrane region" description="Helical" evidence="5">
    <location>
        <begin position="378"/>
        <end position="399"/>
    </location>
</feature>
<evidence type="ECO:0000313" key="8">
    <source>
        <dbReference type="EMBL" id="AFJ01450.1"/>
    </source>
</evidence>
<reference evidence="8 9" key="1">
    <citation type="journal article" date="2012" name="J. Bacteriol.">
        <title>Complete genome sequences of Methylophaga sp. strain JAM1 and Methylophaga sp. strain JAM7.</title>
        <authorList>
            <person name="Villeneuve C."/>
            <person name="Martineau C."/>
            <person name="Mauffrey F."/>
            <person name="Villemur R."/>
        </authorList>
    </citation>
    <scope>NUCLEOTIDE SEQUENCE [LARGE SCALE GENOMIC DNA]</scope>
    <source>
        <strain evidence="8 9">JAM7</strain>
    </source>
</reference>
<feature type="transmembrane region" description="Helical" evidence="5">
    <location>
        <begin position="223"/>
        <end position="241"/>
    </location>
</feature>
<feature type="transmembrane region" description="Helical" evidence="5">
    <location>
        <begin position="201"/>
        <end position="217"/>
    </location>
</feature>
<dbReference type="OrthoDB" id="4448at2"/>
<feature type="transmembrane region" description="Helical" evidence="5">
    <location>
        <begin position="101"/>
        <end position="120"/>
    </location>
</feature>
<keyword evidence="4 5" id="KW-0472">Membrane</keyword>
<evidence type="ECO:0000256" key="1">
    <source>
        <dbReference type="ARBA" id="ARBA00004141"/>
    </source>
</evidence>
<evidence type="ECO:0000256" key="2">
    <source>
        <dbReference type="ARBA" id="ARBA00022692"/>
    </source>
</evidence>
<feature type="transmembrane region" description="Helical" evidence="5">
    <location>
        <begin position="341"/>
        <end position="366"/>
    </location>
</feature>
<evidence type="ECO:0000259" key="7">
    <source>
        <dbReference type="Pfam" id="PF11846"/>
    </source>
</evidence>
<feature type="transmembrane region" description="Helical" evidence="5">
    <location>
        <begin position="253"/>
        <end position="273"/>
    </location>
</feature>
<feature type="domain" description="Virulence factor membrane-bound polymerase C-terminal" evidence="7">
    <location>
        <begin position="378"/>
        <end position="562"/>
    </location>
</feature>
<dbReference type="HOGENOM" id="CLU_031791_0_0_6"/>
<keyword evidence="9" id="KW-1185">Reference proteome</keyword>
<feature type="transmembrane region" description="Helical" evidence="5">
    <location>
        <begin position="132"/>
        <end position="154"/>
    </location>
</feature>
<keyword evidence="8" id="KW-0436">Ligase</keyword>
<feature type="transmembrane region" description="Helical" evidence="5">
    <location>
        <begin position="15"/>
        <end position="38"/>
    </location>
</feature>
<dbReference type="eggNOG" id="COG3307">
    <property type="taxonomic scope" value="Bacteria"/>
</dbReference>
<feature type="transmembrane region" description="Helical" evidence="5">
    <location>
        <begin position="424"/>
        <end position="444"/>
    </location>
</feature>
<gene>
    <name evidence="8" type="ordered locus">Q7C_271</name>
</gene>
<comment type="subcellular location">
    <subcellularLocation>
        <location evidence="1">Membrane</location>
        <topology evidence="1">Multi-pass membrane protein</topology>
    </subcellularLocation>
</comment>
<dbReference type="KEGG" id="mec:Q7C_271"/>
<evidence type="ECO:0000259" key="6">
    <source>
        <dbReference type="Pfam" id="PF04932"/>
    </source>
</evidence>
<evidence type="ECO:0000256" key="4">
    <source>
        <dbReference type="ARBA" id="ARBA00023136"/>
    </source>
</evidence>
<dbReference type="PATRIC" id="fig|754477.3.peg.269"/>
<dbReference type="EMBL" id="CP003380">
    <property type="protein sequence ID" value="AFJ01450.1"/>
    <property type="molecule type" value="Genomic_DNA"/>
</dbReference>
<evidence type="ECO:0000256" key="5">
    <source>
        <dbReference type="SAM" id="Phobius"/>
    </source>
</evidence>
<keyword evidence="3 5" id="KW-1133">Transmembrane helix</keyword>
<dbReference type="GO" id="GO:0016020">
    <property type="term" value="C:membrane"/>
    <property type="evidence" value="ECO:0007669"/>
    <property type="project" value="UniProtKB-SubCell"/>
</dbReference>
<dbReference type="InterPro" id="IPR021797">
    <property type="entry name" value="Wzy_C_2"/>
</dbReference>
<evidence type="ECO:0000256" key="3">
    <source>
        <dbReference type="ARBA" id="ARBA00022989"/>
    </source>
</evidence>
<dbReference type="PANTHER" id="PTHR37422">
    <property type="entry name" value="TEICHURONIC ACID BIOSYNTHESIS PROTEIN TUAE"/>
    <property type="match status" value="1"/>
</dbReference>
<dbReference type="RefSeq" id="WP_014702900.1">
    <property type="nucleotide sequence ID" value="NC_017856.1"/>
</dbReference>
<dbReference type="InterPro" id="IPR007016">
    <property type="entry name" value="O-antigen_ligase-rel_domated"/>
</dbReference>
<accession>I1YEV7</accession>
<dbReference type="Proteomes" id="UP000009145">
    <property type="component" value="Chromosome"/>
</dbReference>
<dbReference type="AlphaFoldDB" id="I1YEV7"/>
<dbReference type="InterPro" id="IPR051533">
    <property type="entry name" value="WaaL-like"/>
</dbReference>
<feature type="transmembrane region" description="Helical" evidence="5">
    <location>
        <begin position="69"/>
        <end position="89"/>
    </location>
</feature>
<dbReference type="STRING" id="754477.Q7C_271"/>
<dbReference type="PANTHER" id="PTHR37422:SF13">
    <property type="entry name" value="LIPOPOLYSACCHARIDE BIOSYNTHESIS PROTEIN PA4999-RELATED"/>
    <property type="match status" value="1"/>
</dbReference>
<keyword evidence="2 5" id="KW-0812">Transmembrane</keyword>
<dbReference type="Pfam" id="PF04932">
    <property type="entry name" value="Wzy_C"/>
    <property type="match status" value="1"/>
</dbReference>